<dbReference type="Proteomes" id="UP000199310">
    <property type="component" value="Unassembled WGS sequence"/>
</dbReference>
<evidence type="ECO:0000313" key="2">
    <source>
        <dbReference type="Proteomes" id="UP000199310"/>
    </source>
</evidence>
<reference evidence="2" key="1">
    <citation type="submission" date="2016-10" db="EMBL/GenBank/DDBJ databases">
        <authorList>
            <person name="Varghese N."/>
            <person name="Submissions S."/>
        </authorList>
    </citation>
    <scope>NUCLEOTIDE SEQUENCE [LARGE SCALE GENOMIC DNA]</scope>
    <source>
        <strain evidence="2">DSM 3695</strain>
    </source>
</reference>
<dbReference type="RefSeq" id="WP_089895123.1">
    <property type="nucleotide sequence ID" value="NZ_FOJG01000001.1"/>
</dbReference>
<name>A0A1I0R9G1_9BACT</name>
<dbReference type="EMBL" id="FOJG01000001">
    <property type="protein sequence ID" value="SEW37460.1"/>
    <property type="molecule type" value="Genomic_DNA"/>
</dbReference>
<evidence type="ECO:0000313" key="1">
    <source>
        <dbReference type="EMBL" id="SEW37460.1"/>
    </source>
</evidence>
<organism evidence="1 2">
    <name type="scientific">Chitinophaga arvensicola</name>
    <dbReference type="NCBI Taxonomy" id="29529"/>
    <lineage>
        <taxon>Bacteria</taxon>
        <taxon>Pseudomonadati</taxon>
        <taxon>Bacteroidota</taxon>
        <taxon>Chitinophagia</taxon>
        <taxon>Chitinophagales</taxon>
        <taxon>Chitinophagaceae</taxon>
        <taxon>Chitinophaga</taxon>
    </lineage>
</organism>
<dbReference type="OrthoDB" id="9933753at2"/>
<accession>A0A1I0R9G1</accession>
<dbReference type="AlphaFoldDB" id="A0A1I0R9G1"/>
<sequence length="80" mass="8649">MALIAQQLAENMKAHLLKANEHKQEDVSVAIDMHCRQLEQEVYAAIRSITITIPPGAIMVQTAMGPAANIAPIVLTSTVK</sequence>
<proteinExistence type="predicted"/>
<keyword evidence="2" id="KW-1185">Reference proteome</keyword>
<gene>
    <name evidence="1" type="ORF">SAMN04488122_2510</name>
</gene>
<protein>
    <submittedName>
        <fullName evidence="1">Uncharacterized protein</fullName>
    </submittedName>
</protein>
<dbReference type="STRING" id="29529.SAMN04488122_2510"/>